<proteinExistence type="predicted"/>
<dbReference type="KEGG" id="pef:A7E78_12520"/>
<dbReference type="RefSeq" id="WP_072284620.1">
    <property type="nucleotide sequence ID" value="NZ_CP015519.1"/>
</dbReference>
<evidence type="ECO:0000313" key="2">
    <source>
        <dbReference type="EMBL" id="APG28594.1"/>
    </source>
</evidence>
<accession>A0A1L3GRM6</accession>
<dbReference type="InterPro" id="IPR021778">
    <property type="entry name" value="Se/S_carrier-like"/>
</dbReference>
<feature type="domain" description="Putative Se/S carrier protein-like" evidence="1">
    <location>
        <begin position="6"/>
        <end position="72"/>
    </location>
</feature>
<dbReference type="EMBL" id="CP015519">
    <property type="protein sequence ID" value="APG28594.1"/>
    <property type="molecule type" value="Genomic_DNA"/>
</dbReference>
<evidence type="ECO:0000259" key="1">
    <source>
        <dbReference type="Pfam" id="PF11823"/>
    </source>
</evidence>
<dbReference type="AlphaFoldDB" id="A0A1L3GRM6"/>
<dbReference type="Pfam" id="PF11823">
    <property type="entry name" value="Se_S_carrier"/>
    <property type="match status" value="1"/>
</dbReference>
<dbReference type="STRING" id="1842532.A7E78_12520"/>
<dbReference type="Proteomes" id="UP000182517">
    <property type="component" value="Chromosome"/>
</dbReference>
<reference evidence="2 3" key="1">
    <citation type="journal article" date="2017" name="Genome Announc.">
        <title>Complete Genome Sequences of Two Acetylene-Fermenting Pelobacter acetylenicus Strains.</title>
        <authorList>
            <person name="Sutton J.M."/>
            <person name="Baesman S.M."/>
            <person name="Fierst J.L."/>
            <person name="Poret-Peterson A.T."/>
            <person name="Oremland R.S."/>
            <person name="Dunlap D.S."/>
            <person name="Akob D.M."/>
        </authorList>
    </citation>
    <scope>NUCLEOTIDE SEQUENCE [LARGE SCALE GENOMIC DNA]</scope>
    <source>
        <strain evidence="2 3">SFB93</strain>
    </source>
</reference>
<keyword evidence="3" id="KW-1185">Reference proteome</keyword>
<sequence>MIREQDYVALFHSIHKVLAAEKILKEQSVDFLLIPAPSELSSACGLAIRFAPELALEIGSILSDADLTPAELFVRDGAGFRKL</sequence>
<dbReference type="OrthoDB" id="9811492at2"/>
<evidence type="ECO:0000313" key="3">
    <source>
        <dbReference type="Proteomes" id="UP000182517"/>
    </source>
</evidence>
<organism evidence="2 3">
    <name type="scientific">Syntrophotalea acetylenivorans</name>
    <dbReference type="NCBI Taxonomy" id="1842532"/>
    <lineage>
        <taxon>Bacteria</taxon>
        <taxon>Pseudomonadati</taxon>
        <taxon>Thermodesulfobacteriota</taxon>
        <taxon>Desulfuromonadia</taxon>
        <taxon>Desulfuromonadales</taxon>
        <taxon>Syntrophotaleaceae</taxon>
        <taxon>Syntrophotalea</taxon>
    </lineage>
</organism>
<protein>
    <recommendedName>
        <fullName evidence="1">Putative Se/S carrier protein-like domain-containing protein</fullName>
    </recommendedName>
</protein>
<gene>
    <name evidence="2" type="ORF">A7E78_12520</name>
</gene>
<name>A0A1L3GRM6_9BACT</name>